<feature type="signal peptide" evidence="1">
    <location>
        <begin position="1"/>
        <end position="31"/>
    </location>
</feature>
<evidence type="ECO:0000313" key="3">
    <source>
        <dbReference type="Proteomes" id="UP000195106"/>
    </source>
</evidence>
<name>A0A251XRA0_9MICO</name>
<proteinExistence type="predicted"/>
<dbReference type="InterPro" id="IPR009003">
    <property type="entry name" value="Peptidase_S1_PA"/>
</dbReference>
<dbReference type="EMBL" id="MDHJ01000001">
    <property type="protein sequence ID" value="OUE08037.1"/>
    <property type="molecule type" value="Genomic_DNA"/>
</dbReference>
<comment type="caution">
    <text evidence="2">The sequence shown here is derived from an EMBL/GenBank/DDBJ whole genome shotgun (WGS) entry which is preliminary data.</text>
</comment>
<dbReference type="InterPro" id="IPR043504">
    <property type="entry name" value="Peptidase_S1_PA_chymotrypsin"/>
</dbReference>
<evidence type="ECO:0000256" key="1">
    <source>
        <dbReference type="SAM" id="SignalP"/>
    </source>
</evidence>
<dbReference type="Gene3D" id="2.40.10.10">
    <property type="entry name" value="Trypsin-like serine proteases"/>
    <property type="match status" value="2"/>
</dbReference>
<keyword evidence="1" id="KW-0732">Signal</keyword>
<protein>
    <submittedName>
        <fullName evidence="2">Uncharacterized protein</fullName>
    </submittedName>
</protein>
<feature type="chain" id="PRO_5012919651" evidence="1">
    <location>
        <begin position="32"/>
        <end position="337"/>
    </location>
</feature>
<dbReference type="AlphaFoldDB" id="A0A251XRA0"/>
<dbReference type="Proteomes" id="UP000195106">
    <property type="component" value="Unassembled WGS sequence"/>
</dbReference>
<dbReference type="SUPFAM" id="SSF50494">
    <property type="entry name" value="Trypsin-like serine proteases"/>
    <property type="match status" value="1"/>
</dbReference>
<organism evidence="2 3">
    <name type="scientific">Clavibacter michiganensis</name>
    <dbReference type="NCBI Taxonomy" id="28447"/>
    <lineage>
        <taxon>Bacteria</taxon>
        <taxon>Bacillati</taxon>
        <taxon>Actinomycetota</taxon>
        <taxon>Actinomycetes</taxon>
        <taxon>Micrococcales</taxon>
        <taxon>Microbacteriaceae</taxon>
        <taxon>Clavibacter</taxon>
    </lineage>
</organism>
<sequence length="337" mass="33987">MASATRTTLLGTAACAALTAGMLAGPGAAIAAPGPVAGPSSGILHHTIPADSATAAAAAWTPARMHAATTNRFVDEDPADGDPPATATDTSAALDTSAVVAPGAVADLDETTAVPGFAAADHLGVVFFRSGGVDQRCTGNAVVSRSGDLVATSGRCVSALEDAFVSELVFVPGYDGTAPEGVWAATAVTVQSRWVTDRAVDFDSAFLQVQAPAGAAAGATLSSTVGASGVLFAGQEDDDEYRASGYALDGGHDGTRVVDVVGTVEPNPWANEDYAIEGIGTELRAGISGSPWRATEDGSGDVQRGMTTFAYHRFTHVAFGPQWTSTLHDTYRAAAAS</sequence>
<gene>
    <name evidence="2" type="ORF">CMsap09_03730</name>
</gene>
<accession>A0A251XRA0</accession>
<evidence type="ECO:0000313" key="2">
    <source>
        <dbReference type="EMBL" id="OUE08037.1"/>
    </source>
</evidence>
<reference evidence="2 3" key="1">
    <citation type="submission" date="2016-08" db="EMBL/GenBank/DDBJ databases">
        <title>Genome sequence of Clavibacter michiganensis spp. strain CASJ009.</title>
        <authorList>
            <person name="Thapa S.P."/>
            <person name="Coaker G."/>
        </authorList>
    </citation>
    <scope>NUCLEOTIDE SEQUENCE [LARGE SCALE GENOMIC DNA]</scope>
    <source>
        <strain evidence="2">CASJ009</strain>
    </source>
</reference>